<dbReference type="Proteomes" id="UP000001844">
    <property type="component" value="Chromosome"/>
</dbReference>
<dbReference type="RefSeq" id="WP_013034542.1">
    <property type="nucleotide sequence ID" value="NC_013960.1"/>
</dbReference>
<gene>
    <name evidence="4" type="ordered locus">Nhal_3673</name>
</gene>
<name>D5C2L8_NITHN</name>
<feature type="domain" description="Glycosyltransferase 2-like" evidence="2">
    <location>
        <begin position="15"/>
        <end position="106"/>
    </location>
</feature>
<evidence type="ECO:0000256" key="1">
    <source>
        <dbReference type="SAM" id="MobiDB-lite"/>
    </source>
</evidence>
<dbReference type="InterPro" id="IPR029044">
    <property type="entry name" value="Nucleotide-diphossugar_trans"/>
</dbReference>
<dbReference type="eggNOG" id="COG0500">
    <property type="taxonomic scope" value="Bacteria"/>
</dbReference>
<dbReference type="eggNOG" id="COG1216">
    <property type="taxonomic scope" value="Bacteria"/>
</dbReference>
<dbReference type="Pfam" id="PF00535">
    <property type="entry name" value="Glycos_transf_2"/>
    <property type="match status" value="1"/>
</dbReference>
<feature type="domain" description="Methyltransferase type 12" evidence="3">
    <location>
        <begin position="377"/>
        <end position="478"/>
    </location>
</feature>
<dbReference type="CDD" id="cd02440">
    <property type="entry name" value="AdoMet_MTases"/>
    <property type="match status" value="1"/>
</dbReference>
<dbReference type="AlphaFoldDB" id="D5C2L8"/>
<protein>
    <submittedName>
        <fullName evidence="4">Methyltransferase type 12</fullName>
    </submittedName>
</protein>
<evidence type="ECO:0000259" key="3">
    <source>
        <dbReference type="Pfam" id="PF08242"/>
    </source>
</evidence>
<keyword evidence="4" id="KW-0489">Methyltransferase</keyword>
<evidence type="ECO:0000313" key="4">
    <source>
        <dbReference type="EMBL" id="ADE16693.1"/>
    </source>
</evidence>
<dbReference type="SUPFAM" id="SSF53448">
    <property type="entry name" value="Nucleotide-diphospho-sugar transferases"/>
    <property type="match status" value="1"/>
</dbReference>
<dbReference type="InterPro" id="IPR029063">
    <property type="entry name" value="SAM-dependent_MTases_sf"/>
</dbReference>
<sequence length="582" mass="64633">MSASPTGKTVRPRLSIIGVFYNMAREAPRTLYSLSAGYQRGVSEGDYEVIAVDNGSNPPLDRAVSESLGGNFRHIRIDDGPPSPAAAINRGVAASLSPTVGILIDGARMSTPGVVQMALACLDRFDRPVVGTVGFHLGPDIQTRSPAQGYCQAEEDALLERSGWRRNGYRLFDISALGGSSRGAWLGRLAESNLLFLPRAMFDELEGYDERFDLPGGGLVNLDFYRRASDLKGSTLITLLGEATFHQIHGGTMANRPAAQIPDEMARYREQYRRIRGEDFRQSSRLPLLVGYPRREAMPWIRRASATLLNDWEYEAARSKAGGQASQPVSAPPSPELKPGDENYRAYVGRVEHYDLISALQFSLLGLLGLRESHYLLDVGCGSLRGGRLFIPYLQPSRYFGIEPNRWLVEEGINQEIGRDLVALKRPQFAYNDDFDLGVFHTDFDFILAQSIFSHTGPPLLRQCLRSAGRVLKQDGLLVATFVEREEDLIVGDEWVYPGLNHFSWSTIVAACSEAGLCCRKLDWPHTLQTWFVAAKDVQRIEAIAALGVDTVPDEVILTGHRFAMRKAGRPPNFYRNQRRGK</sequence>
<reference evidence="5" key="1">
    <citation type="submission" date="2010-04" db="EMBL/GenBank/DDBJ databases">
        <title>Complete genome sequence of Nitrosococcus halophilus Nc4, a salt-adapted, aerobic obligate ammonia-oxidizing sulfur purple bacterium.</title>
        <authorList>
            <consortium name="US DOE Joint Genome Institute"/>
            <person name="Campbell M.A."/>
            <person name="Malfatti S.A."/>
            <person name="Chain P.S.G."/>
            <person name="Heidelberg J.F."/>
            <person name="Ward B.B."/>
            <person name="Klotz M.G."/>
        </authorList>
    </citation>
    <scope>NUCLEOTIDE SEQUENCE [LARGE SCALE GENOMIC DNA]</scope>
    <source>
        <strain evidence="5">Nc4</strain>
    </source>
</reference>
<dbReference type="GO" id="GO:0008168">
    <property type="term" value="F:methyltransferase activity"/>
    <property type="evidence" value="ECO:0007669"/>
    <property type="project" value="UniProtKB-KW"/>
</dbReference>
<dbReference type="GO" id="GO:0032259">
    <property type="term" value="P:methylation"/>
    <property type="evidence" value="ECO:0007669"/>
    <property type="project" value="UniProtKB-KW"/>
</dbReference>
<accession>D5C2L8</accession>
<dbReference type="CDD" id="cd00761">
    <property type="entry name" value="Glyco_tranf_GTA_type"/>
    <property type="match status" value="1"/>
</dbReference>
<dbReference type="STRING" id="472759.Nhal_3673"/>
<evidence type="ECO:0000259" key="2">
    <source>
        <dbReference type="Pfam" id="PF00535"/>
    </source>
</evidence>
<dbReference type="OrthoDB" id="7690777at2"/>
<organism evidence="4 5">
    <name type="scientific">Nitrosococcus halophilus (strain Nc4)</name>
    <dbReference type="NCBI Taxonomy" id="472759"/>
    <lineage>
        <taxon>Bacteria</taxon>
        <taxon>Pseudomonadati</taxon>
        <taxon>Pseudomonadota</taxon>
        <taxon>Gammaproteobacteria</taxon>
        <taxon>Chromatiales</taxon>
        <taxon>Chromatiaceae</taxon>
        <taxon>Nitrosococcus</taxon>
    </lineage>
</organism>
<keyword evidence="4" id="KW-0808">Transferase</keyword>
<feature type="region of interest" description="Disordered" evidence="1">
    <location>
        <begin position="320"/>
        <end position="340"/>
    </location>
</feature>
<dbReference type="InterPro" id="IPR013217">
    <property type="entry name" value="Methyltransf_12"/>
</dbReference>
<dbReference type="Gene3D" id="3.40.50.150">
    <property type="entry name" value="Vaccinia Virus protein VP39"/>
    <property type="match status" value="1"/>
</dbReference>
<dbReference type="Gene3D" id="3.90.550.10">
    <property type="entry name" value="Spore Coat Polysaccharide Biosynthesis Protein SpsA, Chain A"/>
    <property type="match status" value="1"/>
</dbReference>
<evidence type="ECO:0000313" key="5">
    <source>
        <dbReference type="Proteomes" id="UP000001844"/>
    </source>
</evidence>
<dbReference type="EMBL" id="CP001798">
    <property type="protein sequence ID" value="ADE16693.1"/>
    <property type="molecule type" value="Genomic_DNA"/>
</dbReference>
<keyword evidence="5" id="KW-1185">Reference proteome</keyword>
<dbReference type="HOGENOM" id="CLU_468367_0_0_6"/>
<dbReference type="InterPro" id="IPR001173">
    <property type="entry name" value="Glyco_trans_2-like"/>
</dbReference>
<dbReference type="SUPFAM" id="SSF53335">
    <property type="entry name" value="S-adenosyl-L-methionine-dependent methyltransferases"/>
    <property type="match status" value="1"/>
</dbReference>
<dbReference type="KEGG" id="nhl:Nhal_3673"/>
<proteinExistence type="predicted"/>
<dbReference type="Pfam" id="PF08242">
    <property type="entry name" value="Methyltransf_12"/>
    <property type="match status" value="1"/>
</dbReference>